<feature type="transmembrane region" description="Helical" evidence="6">
    <location>
        <begin position="165"/>
        <end position="190"/>
    </location>
</feature>
<evidence type="ECO:0000256" key="2">
    <source>
        <dbReference type="ARBA" id="ARBA00006143"/>
    </source>
</evidence>
<dbReference type="EMBL" id="FNZA01000001">
    <property type="protein sequence ID" value="SEI63502.1"/>
    <property type="molecule type" value="Genomic_DNA"/>
</dbReference>
<sequence>MGKGLWPAGGGAAILPDVTSVAPTLTVAFLAGLISFLSPCVLPLVPSYLGVLGGARAPLTRALGFILGFGLVFIALGATASTLGSFLAPQKIVLGRVAAVLIIFFGLVMLGVIRLPVLMRDTRQLAGAGGYGPVALGAAFAFGWSPCLGPTLGSILGLAASSASLGTGVGLLAAYTVGLALPFLLAALLWDRLNLRRLNRYAGVFEKVGGAVLVIVGVMMLTGQFTRLATFFFNVMPDWLKV</sequence>
<feature type="transmembrane region" description="Helical" evidence="6">
    <location>
        <begin position="211"/>
        <end position="233"/>
    </location>
</feature>
<dbReference type="STRING" id="856736.SAMN04488058_101196"/>
<evidence type="ECO:0000256" key="5">
    <source>
        <dbReference type="ARBA" id="ARBA00023136"/>
    </source>
</evidence>
<comment type="similarity">
    <text evidence="2">Belongs to the DsbD family.</text>
</comment>
<dbReference type="GO" id="GO:0016020">
    <property type="term" value="C:membrane"/>
    <property type="evidence" value="ECO:0007669"/>
    <property type="project" value="UniProtKB-SubCell"/>
</dbReference>
<dbReference type="AlphaFoldDB" id="A0A1H6SJ27"/>
<protein>
    <submittedName>
        <fullName evidence="8">Cytochrome c-type biogenesis protein</fullName>
    </submittedName>
</protein>
<reference evidence="9" key="1">
    <citation type="submission" date="2016-10" db="EMBL/GenBank/DDBJ databases">
        <authorList>
            <person name="Varghese N."/>
            <person name="Submissions S."/>
        </authorList>
    </citation>
    <scope>NUCLEOTIDE SEQUENCE [LARGE SCALE GENOMIC DNA]</scope>
    <source>
        <strain evidence="9">CGMCC 1.10218</strain>
    </source>
</reference>
<dbReference type="PANTHER" id="PTHR31272:SF4">
    <property type="entry name" value="CYTOCHROME C-TYPE BIOGENESIS PROTEIN HI_1454-RELATED"/>
    <property type="match status" value="1"/>
</dbReference>
<name>A0A1H6SJ27_9DEIO</name>
<dbReference type="Proteomes" id="UP000199223">
    <property type="component" value="Unassembled WGS sequence"/>
</dbReference>
<evidence type="ECO:0000256" key="6">
    <source>
        <dbReference type="SAM" id="Phobius"/>
    </source>
</evidence>
<keyword evidence="9" id="KW-1185">Reference proteome</keyword>
<accession>A0A1H6SJ27</accession>
<keyword evidence="5 6" id="KW-0472">Membrane</keyword>
<evidence type="ECO:0000259" key="7">
    <source>
        <dbReference type="Pfam" id="PF02683"/>
    </source>
</evidence>
<dbReference type="PANTHER" id="PTHR31272">
    <property type="entry name" value="CYTOCHROME C-TYPE BIOGENESIS PROTEIN HI_1454-RELATED"/>
    <property type="match status" value="1"/>
</dbReference>
<dbReference type="GO" id="GO:0017004">
    <property type="term" value="P:cytochrome complex assembly"/>
    <property type="evidence" value="ECO:0007669"/>
    <property type="project" value="InterPro"/>
</dbReference>
<feature type="transmembrane region" description="Helical" evidence="6">
    <location>
        <begin position="25"/>
        <end position="51"/>
    </location>
</feature>
<feature type="transmembrane region" description="Helical" evidence="6">
    <location>
        <begin position="125"/>
        <end position="145"/>
    </location>
</feature>
<feature type="transmembrane region" description="Helical" evidence="6">
    <location>
        <begin position="63"/>
        <end position="87"/>
    </location>
</feature>
<feature type="domain" description="Cytochrome C biogenesis protein transmembrane" evidence="7">
    <location>
        <begin position="24"/>
        <end position="221"/>
    </location>
</feature>
<evidence type="ECO:0000256" key="3">
    <source>
        <dbReference type="ARBA" id="ARBA00022692"/>
    </source>
</evidence>
<dbReference type="Pfam" id="PF02683">
    <property type="entry name" value="DsbD_TM"/>
    <property type="match status" value="1"/>
</dbReference>
<dbReference type="InterPro" id="IPR003834">
    <property type="entry name" value="Cyt_c_assmbl_TM_dom"/>
</dbReference>
<evidence type="ECO:0000313" key="9">
    <source>
        <dbReference type="Proteomes" id="UP000199223"/>
    </source>
</evidence>
<gene>
    <name evidence="8" type="ORF">SAMN04488058_101196</name>
</gene>
<organism evidence="8 9">
    <name type="scientific">Deinococcus reticulitermitis</name>
    <dbReference type="NCBI Taxonomy" id="856736"/>
    <lineage>
        <taxon>Bacteria</taxon>
        <taxon>Thermotogati</taxon>
        <taxon>Deinococcota</taxon>
        <taxon>Deinococci</taxon>
        <taxon>Deinococcales</taxon>
        <taxon>Deinococcaceae</taxon>
        <taxon>Deinococcus</taxon>
    </lineage>
</organism>
<proteinExistence type="inferred from homology"/>
<evidence type="ECO:0000256" key="4">
    <source>
        <dbReference type="ARBA" id="ARBA00022989"/>
    </source>
</evidence>
<keyword evidence="4 6" id="KW-1133">Transmembrane helix</keyword>
<keyword evidence="3 6" id="KW-0812">Transmembrane</keyword>
<evidence type="ECO:0000313" key="8">
    <source>
        <dbReference type="EMBL" id="SEI63502.1"/>
    </source>
</evidence>
<dbReference type="InterPro" id="IPR051790">
    <property type="entry name" value="Cytochrome_c-biogenesis_DsbD"/>
</dbReference>
<feature type="transmembrane region" description="Helical" evidence="6">
    <location>
        <begin position="93"/>
        <end position="113"/>
    </location>
</feature>
<evidence type="ECO:0000256" key="1">
    <source>
        <dbReference type="ARBA" id="ARBA00004141"/>
    </source>
</evidence>
<comment type="subcellular location">
    <subcellularLocation>
        <location evidence="1">Membrane</location>
        <topology evidence="1">Multi-pass membrane protein</topology>
    </subcellularLocation>
</comment>